<dbReference type="OrthoDB" id="6350415at2759"/>
<dbReference type="STRING" id="75743.A0A401P1G7"/>
<dbReference type="Proteomes" id="UP000288216">
    <property type="component" value="Unassembled WGS sequence"/>
</dbReference>
<name>A0A401P1G7_SCYTO</name>
<protein>
    <submittedName>
        <fullName evidence="3">Uncharacterized protein</fullName>
    </submittedName>
</protein>
<evidence type="ECO:0000256" key="1">
    <source>
        <dbReference type="SAM" id="Coils"/>
    </source>
</evidence>
<sequence length="170" mass="19047">MSVNGRWARAGQEAAGEGEGPGGRPRAAPQLAGTAGDFAARFGIRGDVGTLPQPEMQELLGEFRALYQERLHRLETLNDGREETLVLKVQILQSYINDLSEQNDVLVQTMEELEREANRRVNSLEEELQAYVAKVTGCKEENSILLTAKENMEKQITIRNEVEPEPEFYS</sequence>
<reference evidence="3 4" key="1">
    <citation type="journal article" date="2018" name="Nat. Ecol. Evol.">
        <title>Shark genomes provide insights into elasmobranch evolution and the origin of vertebrates.</title>
        <authorList>
            <person name="Hara Y"/>
            <person name="Yamaguchi K"/>
            <person name="Onimaru K"/>
            <person name="Kadota M"/>
            <person name="Koyanagi M"/>
            <person name="Keeley SD"/>
            <person name="Tatsumi K"/>
            <person name="Tanaka K"/>
            <person name="Motone F"/>
            <person name="Kageyama Y"/>
            <person name="Nozu R"/>
            <person name="Adachi N"/>
            <person name="Nishimura O"/>
            <person name="Nakagawa R"/>
            <person name="Tanegashima C"/>
            <person name="Kiyatake I"/>
            <person name="Matsumoto R"/>
            <person name="Murakumo K"/>
            <person name="Nishida K"/>
            <person name="Terakita A"/>
            <person name="Kuratani S"/>
            <person name="Sato K"/>
            <person name="Hyodo S Kuraku.S."/>
        </authorList>
    </citation>
    <scope>NUCLEOTIDE SEQUENCE [LARGE SCALE GENOMIC DNA]</scope>
</reference>
<keyword evidence="1" id="KW-0175">Coiled coil</keyword>
<evidence type="ECO:0000313" key="4">
    <source>
        <dbReference type="Proteomes" id="UP000288216"/>
    </source>
</evidence>
<feature type="region of interest" description="Disordered" evidence="2">
    <location>
        <begin position="1"/>
        <end position="32"/>
    </location>
</feature>
<comment type="caution">
    <text evidence="3">The sequence shown here is derived from an EMBL/GenBank/DDBJ whole genome shotgun (WGS) entry which is preliminary data.</text>
</comment>
<dbReference type="OMA" id="MSVNGRW"/>
<keyword evidence="4" id="KW-1185">Reference proteome</keyword>
<dbReference type="EMBL" id="BFAA01005723">
    <property type="protein sequence ID" value="GCB66966.1"/>
    <property type="molecule type" value="Genomic_DNA"/>
</dbReference>
<evidence type="ECO:0000256" key="2">
    <source>
        <dbReference type="SAM" id="MobiDB-lite"/>
    </source>
</evidence>
<evidence type="ECO:0000313" key="3">
    <source>
        <dbReference type="EMBL" id="GCB66966.1"/>
    </source>
</evidence>
<feature type="coiled-coil region" evidence="1">
    <location>
        <begin position="96"/>
        <end position="141"/>
    </location>
</feature>
<gene>
    <name evidence="3" type="ORF">scyTo_0012082</name>
</gene>
<organism evidence="3 4">
    <name type="scientific">Scyliorhinus torazame</name>
    <name type="common">Cloudy catshark</name>
    <name type="synonym">Catulus torazame</name>
    <dbReference type="NCBI Taxonomy" id="75743"/>
    <lineage>
        <taxon>Eukaryota</taxon>
        <taxon>Metazoa</taxon>
        <taxon>Chordata</taxon>
        <taxon>Craniata</taxon>
        <taxon>Vertebrata</taxon>
        <taxon>Chondrichthyes</taxon>
        <taxon>Elasmobranchii</taxon>
        <taxon>Galeomorphii</taxon>
        <taxon>Galeoidea</taxon>
        <taxon>Carcharhiniformes</taxon>
        <taxon>Scyliorhinidae</taxon>
        <taxon>Scyliorhinus</taxon>
    </lineage>
</organism>
<proteinExistence type="predicted"/>
<accession>A0A401P1G7</accession>
<dbReference type="AlphaFoldDB" id="A0A401P1G7"/>